<evidence type="ECO:0000259" key="3">
    <source>
        <dbReference type="Pfam" id="PF04509"/>
    </source>
</evidence>
<dbReference type="OrthoDB" id="9812187at2"/>
<accession>A0A5J5GF75</accession>
<dbReference type="EMBL" id="VYKK01000005">
    <property type="protein sequence ID" value="KAA9006413.1"/>
    <property type="molecule type" value="Genomic_DNA"/>
</dbReference>
<keyword evidence="1" id="KW-0145">Chemotaxis</keyword>
<feature type="domain" description="CheC-like protein" evidence="3">
    <location>
        <begin position="12"/>
        <end position="45"/>
    </location>
</feature>
<keyword evidence="5" id="KW-1185">Reference proteome</keyword>
<dbReference type="Pfam" id="PF04509">
    <property type="entry name" value="CheC"/>
    <property type="match status" value="2"/>
</dbReference>
<dbReference type="GO" id="GO:0006935">
    <property type="term" value="P:chemotaxis"/>
    <property type="evidence" value="ECO:0007669"/>
    <property type="project" value="UniProtKB-KW"/>
</dbReference>
<evidence type="ECO:0000313" key="4">
    <source>
        <dbReference type="EMBL" id="KAA9006413.1"/>
    </source>
</evidence>
<dbReference type="PANTHER" id="PTHR43693:SF1">
    <property type="entry name" value="PROTEIN PHOSPHATASE CHEZ"/>
    <property type="match status" value="1"/>
</dbReference>
<dbReference type="AlphaFoldDB" id="A0A5J5GF75"/>
<evidence type="ECO:0000256" key="1">
    <source>
        <dbReference type="ARBA" id="ARBA00022500"/>
    </source>
</evidence>
<dbReference type="InterPro" id="IPR007597">
    <property type="entry name" value="CheC"/>
</dbReference>
<keyword evidence="2" id="KW-0378">Hydrolase</keyword>
<dbReference type="Proteomes" id="UP000367750">
    <property type="component" value="Unassembled WGS sequence"/>
</dbReference>
<dbReference type="InterPro" id="IPR028976">
    <property type="entry name" value="CheC-like_sf"/>
</dbReference>
<comment type="caution">
    <text evidence="4">The sequence shown here is derived from an EMBL/GenBank/DDBJ whole genome shotgun (WGS) entry which is preliminary data.</text>
</comment>
<dbReference type="GO" id="GO:0016787">
    <property type="term" value="F:hydrolase activity"/>
    <property type="evidence" value="ECO:0007669"/>
    <property type="project" value="UniProtKB-KW"/>
</dbReference>
<proteinExistence type="predicted"/>
<dbReference type="CDD" id="cd17909">
    <property type="entry name" value="CheC_ClassI"/>
    <property type="match status" value="1"/>
</dbReference>
<sequence length="208" mass="22396">MELFKHSKDFKMDVLKEVGNIGAGNAATALSRLLNKPIDMAVPKVQMLTFDEITDKVGGAENLVYAVFLRVEGDAPGNLFFILTPEAAKNLLGRVAGMEASEEETLSEMELSALNEIGNILAGSYLSSLADFTSLTMYPTVPALAMDMAGAILGYGLLQFGQMGDDALLIDTTFLEGQDEIEGQFFLIPDPESFPKIFAALGVPFDND</sequence>
<feature type="domain" description="CheC-like protein" evidence="3">
    <location>
        <begin position="109"/>
        <end position="144"/>
    </location>
</feature>
<evidence type="ECO:0000256" key="2">
    <source>
        <dbReference type="ARBA" id="ARBA00022801"/>
    </source>
</evidence>
<gene>
    <name evidence="4" type="ORF">F4V43_05525</name>
</gene>
<organism evidence="4 5">
    <name type="scientific">Paenibacillus spiritus</name>
    <dbReference type="NCBI Taxonomy" id="2496557"/>
    <lineage>
        <taxon>Bacteria</taxon>
        <taxon>Bacillati</taxon>
        <taxon>Bacillota</taxon>
        <taxon>Bacilli</taxon>
        <taxon>Bacillales</taxon>
        <taxon>Paenibacillaceae</taxon>
        <taxon>Paenibacillus</taxon>
    </lineage>
</organism>
<protein>
    <submittedName>
        <fullName evidence="4">Chemotaxis protein CheC</fullName>
    </submittedName>
</protein>
<reference evidence="4 5" key="1">
    <citation type="submission" date="2019-09" db="EMBL/GenBank/DDBJ databases">
        <title>Bacillus ochoae sp. nov., Paenibacillus whitsoniae sp. nov., Paenibacillus spiritus sp. nov. Isolated from the Mars Exploration Rover during spacecraft assembly.</title>
        <authorList>
            <person name="Seuylemezian A."/>
            <person name="Vaishampayan P."/>
        </authorList>
    </citation>
    <scope>NUCLEOTIDE SEQUENCE [LARGE SCALE GENOMIC DNA]</scope>
    <source>
        <strain evidence="4 5">MER_111</strain>
    </source>
</reference>
<dbReference type="PANTHER" id="PTHR43693">
    <property type="entry name" value="PROTEIN PHOSPHATASE CHEZ"/>
    <property type="match status" value="1"/>
</dbReference>
<dbReference type="Gene3D" id="3.40.1550.10">
    <property type="entry name" value="CheC-like"/>
    <property type="match status" value="1"/>
</dbReference>
<dbReference type="SUPFAM" id="SSF103039">
    <property type="entry name" value="CheC-like"/>
    <property type="match status" value="1"/>
</dbReference>
<evidence type="ECO:0000313" key="5">
    <source>
        <dbReference type="Proteomes" id="UP000367750"/>
    </source>
</evidence>
<name>A0A5J5GF75_9BACL</name>
<dbReference type="InterPro" id="IPR050992">
    <property type="entry name" value="CheZ_family_phosphatases"/>
</dbReference>